<dbReference type="EMBL" id="JABBMT010000004">
    <property type="protein sequence ID" value="NMM40002.1"/>
    <property type="molecule type" value="Genomic_DNA"/>
</dbReference>
<dbReference type="RefSeq" id="WP_169019087.1">
    <property type="nucleotide sequence ID" value="NZ_JABBMT010000004.1"/>
</dbReference>
<dbReference type="AlphaFoldDB" id="A0A7Y0DQW4"/>
<dbReference type="Proteomes" id="UP000570493">
    <property type="component" value="Unassembled WGS sequence"/>
</dbReference>
<name>A0A7Y0DQW4_9GAMM</name>
<dbReference type="GO" id="GO:0003824">
    <property type="term" value="F:catalytic activity"/>
    <property type="evidence" value="ECO:0007669"/>
    <property type="project" value="InterPro"/>
</dbReference>
<dbReference type="SUPFAM" id="SSF56529">
    <property type="entry name" value="FAH"/>
    <property type="match status" value="1"/>
</dbReference>
<sequence length="71" mass="7860">MNMVLPSQLPSKIVCIGRNHAAYIAELGNQVADEMVVFLKPPSAITDTLMSTHKDEQLHFETEICFQVSNG</sequence>
<evidence type="ECO:0000313" key="2">
    <source>
        <dbReference type="Proteomes" id="UP000570493"/>
    </source>
</evidence>
<reference evidence="1" key="1">
    <citation type="submission" date="2020-04" db="EMBL/GenBank/DDBJ databases">
        <title>Genome Sequencing for Pseudoaltermonas arctica.</title>
        <authorList>
            <person name="Elkins N.S."/>
        </authorList>
    </citation>
    <scope>NUCLEOTIDE SEQUENCE [LARGE SCALE GENOMIC DNA]</scope>
    <source>
        <strain evidence="1">NEC-BIFX-2020_0012</strain>
    </source>
</reference>
<evidence type="ECO:0000313" key="1">
    <source>
        <dbReference type="EMBL" id="NMM40002.1"/>
    </source>
</evidence>
<keyword evidence="2" id="KW-1185">Reference proteome</keyword>
<dbReference type="Gene3D" id="3.90.850.10">
    <property type="entry name" value="Fumarylacetoacetase-like, C-terminal domain"/>
    <property type="match status" value="1"/>
</dbReference>
<organism evidence="1 2">
    <name type="scientific">Pseudoalteromonas arctica</name>
    <dbReference type="NCBI Taxonomy" id="394751"/>
    <lineage>
        <taxon>Bacteria</taxon>
        <taxon>Pseudomonadati</taxon>
        <taxon>Pseudomonadota</taxon>
        <taxon>Gammaproteobacteria</taxon>
        <taxon>Alteromonadales</taxon>
        <taxon>Pseudoalteromonadaceae</taxon>
        <taxon>Pseudoalteromonas</taxon>
    </lineage>
</organism>
<dbReference type="InterPro" id="IPR036663">
    <property type="entry name" value="Fumarylacetoacetase_C_sf"/>
</dbReference>
<proteinExistence type="predicted"/>
<accession>A0A7Y0DQW4</accession>
<gene>
    <name evidence="1" type="ORF">HHO47_03875</name>
</gene>
<comment type="caution">
    <text evidence="1">The sequence shown here is derived from an EMBL/GenBank/DDBJ whole genome shotgun (WGS) entry which is preliminary data.</text>
</comment>
<protein>
    <submittedName>
        <fullName evidence="1">Uncharacterized protein</fullName>
    </submittedName>
</protein>